<name>A0A8X8B8M5_BRACI</name>
<reference evidence="2 3" key="1">
    <citation type="submission" date="2020-02" db="EMBL/GenBank/DDBJ databases">
        <authorList>
            <person name="Ma Q."/>
            <person name="Huang Y."/>
            <person name="Song X."/>
            <person name="Pei D."/>
        </authorList>
    </citation>
    <scope>NUCLEOTIDE SEQUENCE [LARGE SCALE GENOMIC DNA]</scope>
    <source>
        <strain evidence="2">Sxm20200214</strain>
        <tissue evidence="2">Leaf</tissue>
    </source>
</reference>
<evidence type="ECO:0000256" key="1">
    <source>
        <dbReference type="SAM" id="MobiDB-lite"/>
    </source>
</evidence>
<keyword evidence="3" id="KW-1185">Reference proteome</keyword>
<evidence type="ECO:0000313" key="2">
    <source>
        <dbReference type="EMBL" id="KAG2325122.1"/>
    </source>
</evidence>
<dbReference type="EMBL" id="JAAMPC010000002">
    <property type="protein sequence ID" value="KAG2325122.1"/>
    <property type="molecule type" value="Genomic_DNA"/>
</dbReference>
<gene>
    <name evidence="2" type="ORF">Bca52824_007850</name>
</gene>
<accession>A0A8X8B8M5</accession>
<feature type="region of interest" description="Disordered" evidence="1">
    <location>
        <begin position="75"/>
        <end position="94"/>
    </location>
</feature>
<dbReference type="Proteomes" id="UP000886595">
    <property type="component" value="Unassembled WGS sequence"/>
</dbReference>
<dbReference type="AlphaFoldDB" id="A0A8X8B8M5"/>
<proteinExistence type="predicted"/>
<evidence type="ECO:0000313" key="3">
    <source>
        <dbReference type="Proteomes" id="UP000886595"/>
    </source>
</evidence>
<organism evidence="2 3">
    <name type="scientific">Brassica carinata</name>
    <name type="common">Ethiopian mustard</name>
    <name type="synonym">Abyssinian cabbage</name>
    <dbReference type="NCBI Taxonomy" id="52824"/>
    <lineage>
        <taxon>Eukaryota</taxon>
        <taxon>Viridiplantae</taxon>
        <taxon>Streptophyta</taxon>
        <taxon>Embryophyta</taxon>
        <taxon>Tracheophyta</taxon>
        <taxon>Spermatophyta</taxon>
        <taxon>Magnoliopsida</taxon>
        <taxon>eudicotyledons</taxon>
        <taxon>Gunneridae</taxon>
        <taxon>Pentapetalae</taxon>
        <taxon>rosids</taxon>
        <taxon>malvids</taxon>
        <taxon>Brassicales</taxon>
        <taxon>Brassicaceae</taxon>
        <taxon>Brassiceae</taxon>
        <taxon>Brassica</taxon>
    </lineage>
</organism>
<protein>
    <submittedName>
        <fullName evidence="2">Uncharacterized protein</fullName>
    </submittedName>
</protein>
<comment type="caution">
    <text evidence="2">The sequence shown here is derived from an EMBL/GenBank/DDBJ whole genome shotgun (WGS) entry which is preliminary data.</text>
</comment>
<sequence length="94" mass="11215">MVLIRQTKSNQWNFMVKQSYLYVNRQEEIETKIKRQRLYRIGASTIRLHFIYRWSGVVMIPKLNEMFRYLQSVYDSDSKEGPSVAIPGSEIQPK</sequence>